<dbReference type="Proteomes" id="UP000217790">
    <property type="component" value="Unassembled WGS sequence"/>
</dbReference>
<dbReference type="InParanoid" id="A0A2H3DJJ8"/>
<dbReference type="AlphaFoldDB" id="A0A2H3DJJ8"/>
<evidence type="ECO:0000313" key="2">
    <source>
        <dbReference type="EMBL" id="PBK95405.1"/>
    </source>
</evidence>
<sequence>MKEEVFCLCRLFVCRYVFPKDPARTSANTHQSDNDNHRRHINNHSVSVRTVPRLTSVLSTSAPTVDCTLRLHASKKFPGKSRPFMALYQGTAIIKHHLSAISTVHISSLLLATIFAIFPVSPLSGSQIIQLKTRNDHSTNRWQLVGFEFLGS</sequence>
<feature type="region of interest" description="Disordered" evidence="1">
    <location>
        <begin position="25"/>
        <end position="45"/>
    </location>
</feature>
<proteinExistence type="predicted"/>
<accession>A0A2H3DJJ8</accession>
<keyword evidence="3" id="KW-1185">Reference proteome</keyword>
<evidence type="ECO:0000256" key="1">
    <source>
        <dbReference type="SAM" id="MobiDB-lite"/>
    </source>
</evidence>
<organism evidence="2 3">
    <name type="scientific">Armillaria gallica</name>
    <name type="common">Bulbous honey fungus</name>
    <name type="synonym">Armillaria bulbosa</name>
    <dbReference type="NCBI Taxonomy" id="47427"/>
    <lineage>
        <taxon>Eukaryota</taxon>
        <taxon>Fungi</taxon>
        <taxon>Dikarya</taxon>
        <taxon>Basidiomycota</taxon>
        <taxon>Agaricomycotina</taxon>
        <taxon>Agaricomycetes</taxon>
        <taxon>Agaricomycetidae</taxon>
        <taxon>Agaricales</taxon>
        <taxon>Marasmiineae</taxon>
        <taxon>Physalacriaceae</taxon>
        <taxon>Armillaria</taxon>
    </lineage>
</organism>
<dbReference type="EMBL" id="KZ293652">
    <property type="protein sequence ID" value="PBK95405.1"/>
    <property type="molecule type" value="Genomic_DNA"/>
</dbReference>
<evidence type="ECO:0000313" key="3">
    <source>
        <dbReference type="Proteomes" id="UP000217790"/>
    </source>
</evidence>
<name>A0A2H3DJJ8_ARMGA</name>
<protein>
    <submittedName>
        <fullName evidence="2">Uncharacterized protein</fullName>
    </submittedName>
</protein>
<gene>
    <name evidence="2" type="ORF">ARMGADRAFT_799264</name>
</gene>
<reference evidence="3" key="1">
    <citation type="journal article" date="2017" name="Nat. Ecol. Evol.">
        <title>Genome expansion and lineage-specific genetic innovations in the forest pathogenic fungi Armillaria.</title>
        <authorList>
            <person name="Sipos G."/>
            <person name="Prasanna A.N."/>
            <person name="Walter M.C."/>
            <person name="O'Connor E."/>
            <person name="Balint B."/>
            <person name="Krizsan K."/>
            <person name="Kiss B."/>
            <person name="Hess J."/>
            <person name="Varga T."/>
            <person name="Slot J."/>
            <person name="Riley R."/>
            <person name="Boka B."/>
            <person name="Rigling D."/>
            <person name="Barry K."/>
            <person name="Lee J."/>
            <person name="Mihaltcheva S."/>
            <person name="LaButti K."/>
            <person name="Lipzen A."/>
            <person name="Waldron R."/>
            <person name="Moloney N.M."/>
            <person name="Sperisen C."/>
            <person name="Kredics L."/>
            <person name="Vagvoelgyi C."/>
            <person name="Patrignani A."/>
            <person name="Fitzpatrick D."/>
            <person name="Nagy I."/>
            <person name="Doyle S."/>
            <person name="Anderson J.B."/>
            <person name="Grigoriev I.V."/>
            <person name="Gueldener U."/>
            <person name="Muensterkoetter M."/>
            <person name="Nagy L.G."/>
        </authorList>
    </citation>
    <scope>NUCLEOTIDE SEQUENCE [LARGE SCALE GENOMIC DNA]</scope>
    <source>
        <strain evidence="3">Ar21-2</strain>
    </source>
</reference>